<comment type="caution">
    <text evidence="4">The sequence shown here is derived from an EMBL/GenBank/DDBJ whole genome shotgun (WGS) entry which is preliminary data.</text>
</comment>
<dbReference type="Gene3D" id="1.25.40.10">
    <property type="entry name" value="Tetratricopeptide repeat domain"/>
    <property type="match status" value="2"/>
</dbReference>
<sequence>MLRLYFLGEQRVSHEAETGAPSLVSGRALEVLAFLVVNAGRPQERGKLAGLFWPGSADRQARTNLRRELHGLRQLPDVAGCIHLDGTALVWREGLGCASDVHDFRFLASLAARSGAGGEQDGLLRHGRDAMEAYAGELLPGLHSEWVLAARESMHRGCVELCDQVAAAATGVDPELAQAAARRRLQLEPLEEAGYQKLMELQTAAGDISAAVRTFHRCSAALEQELGVEPGPRTRALARDLLGRVPDERPAGGRDAMTLLPGVRSSNRPVGRESQLSLLQARWERACAGNPGLVVVTGDAGVGKTRLLAALMDTVADGNATTAYARCFDGAGSAPLSPVSTWLENAPFHLFDGAEGPHHAVVRMHAGPESPETSGPANGRHWAGAALAGAWRRRHFHEELVRAVLASARPALLVLDDLQWCDEETLDWLSVLFGTAPDSPVLVVAAARTEGPAAETRTPDALNALRNGGWVQQWVLAPLDAAHAAELAASILGREISGSEAALLHAATGGYPLHVAETARGMGGATMAEVLAGGADGAGVLRRRFDQCSTDARSAASLAAAFGRGFSLGTLAAAWPGSEQSLVWAVDELWRLRILREQHGGYDFSHDLLRDCAYALVSPPQRWQLHQALARALEARNSVNLDPVAAQLAEQWRSAGEADKAVHYFVRAGNAAMRIFANARAVAHYQAALNLLAGQDHGGDGAERELEVLLHLPQPLTALRGYASPQLHATLERITELAADAGRPRVAASAFLGLFAVAFVQGRTQQAHALAGRALLLAGDLPVLAGQAHFAIAGAATSLGRIDEALGHFSLALDSAPDEQSYILGTRIEVHARAWDAHAHWLAGDDGGALVLARESVDRATRAGHPYSLAVALAFRAVLFQMRMDPSGGAPGERARLGVLARELEELCARRSFAYYGDWGTILRGWAAGGMDGVEVIRGGIARLQASQAFARMPYWHSLLAQALAACGRHKEAAAVLDGAESAAVQRDDLWWLPEILRQQALLAGPAAAGSLLDRAGRLAVAQQGHMLADRVRQTAANAGRTPGF</sequence>
<accession>A0ABS4Z2P9</accession>
<dbReference type="Gene3D" id="1.10.10.10">
    <property type="entry name" value="Winged helix-like DNA-binding domain superfamily/Winged helix DNA-binding domain"/>
    <property type="match status" value="1"/>
</dbReference>
<keyword evidence="5" id="KW-1185">Reference proteome</keyword>
<keyword evidence="1" id="KW-0547">Nucleotide-binding</keyword>
<dbReference type="InterPro" id="IPR027417">
    <property type="entry name" value="P-loop_NTPase"/>
</dbReference>
<dbReference type="EMBL" id="JAGIOI010000001">
    <property type="protein sequence ID" value="MBP2414538.1"/>
    <property type="molecule type" value="Genomic_DNA"/>
</dbReference>
<proteinExistence type="predicted"/>
<dbReference type="PANTHER" id="PTHR16305">
    <property type="entry name" value="TESTICULAR SOLUBLE ADENYLYL CYCLASE"/>
    <property type="match status" value="1"/>
</dbReference>
<keyword evidence="4" id="KW-0238">DNA-binding</keyword>
<keyword evidence="2" id="KW-0067">ATP-binding</keyword>
<name>A0ABS4Z2P9_9MICC</name>
<dbReference type="RefSeq" id="WP_209682523.1">
    <property type="nucleotide sequence ID" value="NZ_JAGIOI010000001.1"/>
</dbReference>
<evidence type="ECO:0000259" key="3">
    <source>
        <dbReference type="SMART" id="SM01043"/>
    </source>
</evidence>
<dbReference type="Proteomes" id="UP000711614">
    <property type="component" value="Unassembled WGS sequence"/>
</dbReference>
<evidence type="ECO:0000256" key="1">
    <source>
        <dbReference type="ARBA" id="ARBA00022741"/>
    </source>
</evidence>
<dbReference type="SUPFAM" id="SSF46894">
    <property type="entry name" value="C-terminal effector domain of the bipartite response regulators"/>
    <property type="match status" value="1"/>
</dbReference>
<dbReference type="Pfam" id="PF13191">
    <property type="entry name" value="AAA_16"/>
    <property type="match status" value="1"/>
</dbReference>
<dbReference type="Pfam" id="PF03704">
    <property type="entry name" value="BTAD"/>
    <property type="match status" value="1"/>
</dbReference>
<dbReference type="SMART" id="SM01043">
    <property type="entry name" value="BTAD"/>
    <property type="match status" value="1"/>
</dbReference>
<dbReference type="Gene3D" id="3.40.50.300">
    <property type="entry name" value="P-loop containing nucleotide triphosphate hydrolases"/>
    <property type="match status" value="1"/>
</dbReference>
<dbReference type="InterPro" id="IPR016032">
    <property type="entry name" value="Sig_transdc_resp-reg_C-effctor"/>
</dbReference>
<gene>
    <name evidence="4" type="ORF">JOF48_003337</name>
</gene>
<dbReference type="InterPro" id="IPR005158">
    <property type="entry name" value="BTAD"/>
</dbReference>
<dbReference type="InterPro" id="IPR011990">
    <property type="entry name" value="TPR-like_helical_dom_sf"/>
</dbReference>
<evidence type="ECO:0000256" key="2">
    <source>
        <dbReference type="ARBA" id="ARBA00022840"/>
    </source>
</evidence>
<dbReference type="GO" id="GO:0003677">
    <property type="term" value="F:DNA binding"/>
    <property type="evidence" value="ECO:0007669"/>
    <property type="project" value="UniProtKB-KW"/>
</dbReference>
<evidence type="ECO:0000313" key="4">
    <source>
        <dbReference type="EMBL" id="MBP2414538.1"/>
    </source>
</evidence>
<reference evidence="4 5" key="1">
    <citation type="submission" date="2021-03" db="EMBL/GenBank/DDBJ databases">
        <title>Sequencing the genomes of 1000 actinobacteria strains.</title>
        <authorList>
            <person name="Klenk H.-P."/>
        </authorList>
    </citation>
    <scope>NUCLEOTIDE SEQUENCE [LARGE SCALE GENOMIC DNA]</scope>
    <source>
        <strain evidence="4 5">DSM 16005</strain>
    </source>
</reference>
<protein>
    <submittedName>
        <fullName evidence="4">DNA-binding SARP family transcriptional activator/tetratricopeptide (TPR) repeat protein</fullName>
    </submittedName>
</protein>
<dbReference type="InterPro" id="IPR036388">
    <property type="entry name" value="WH-like_DNA-bd_sf"/>
</dbReference>
<dbReference type="SUPFAM" id="SSF52540">
    <property type="entry name" value="P-loop containing nucleoside triphosphate hydrolases"/>
    <property type="match status" value="1"/>
</dbReference>
<dbReference type="SUPFAM" id="SSF48452">
    <property type="entry name" value="TPR-like"/>
    <property type="match status" value="2"/>
</dbReference>
<dbReference type="InterPro" id="IPR041664">
    <property type="entry name" value="AAA_16"/>
</dbReference>
<organism evidence="4 5">
    <name type="scientific">Arthrobacter stackebrandtii</name>
    <dbReference type="NCBI Taxonomy" id="272161"/>
    <lineage>
        <taxon>Bacteria</taxon>
        <taxon>Bacillati</taxon>
        <taxon>Actinomycetota</taxon>
        <taxon>Actinomycetes</taxon>
        <taxon>Micrococcales</taxon>
        <taxon>Micrococcaceae</taxon>
        <taxon>Arthrobacter</taxon>
    </lineage>
</organism>
<feature type="domain" description="Bacterial transcriptional activator" evidence="3">
    <location>
        <begin position="99"/>
        <end position="242"/>
    </location>
</feature>
<dbReference type="PANTHER" id="PTHR16305:SF35">
    <property type="entry name" value="TRANSCRIPTIONAL ACTIVATOR DOMAIN"/>
    <property type="match status" value="1"/>
</dbReference>
<evidence type="ECO:0000313" key="5">
    <source>
        <dbReference type="Proteomes" id="UP000711614"/>
    </source>
</evidence>